<dbReference type="SUPFAM" id="SSF160527">
    <property type="entry name" value="V-type ATPase subunit E-like"/>
    <property type="match status" value="1"/>
</dbReference>
<keyword evidence="3" id="KW-0406">Ion transport</keyword>
<gene>
    <name evidence="4" type="ORF">S01H1_64648</name>
</gene>
<evidence type="ECO:0000313" key="4">
    <source>
        <dbReference type="EMBL" id="GAG30751.1"/>
    </source>
</evidence>
<feature type="non-terminal residue" evidence="4">
    <location>
        <position position="1"/>
    </location>
</feature>
<proteinExistence type="inferred from homology"/>
<sequence>IGKAENQAANIRKKILSGVHLEVKRQTLRVREELLTKIFKGVEERLHAFRKAEGYTDYLQKLVIEGILALDTDTIQILSGDVEKKLLGHKGVITKIENNVRERIGRKIKLNLSKRVLPEGGVVLVSSDERMLFDNRFPARMKRMKNEMRLEAVKRVME</sequence>
<accession>X0Y1G1</accession>
<organism evidence="4">
    <name type="scientific">marine sediment metagenome</name>
    <dbReference type="NCBI Taxonomy" id="412755"/>
    <lineage>
        <taxon>unclassified sequences</taxon>
        <taxon>metagenomes</taxon>
        <taxon>ecological metagenomes</taxon>
    </lineage>
</organism>
<name>X0Y1G1_9ZZZZ</name>
<comment type="similarity">
    <text evidence="1">Belongs to the V-ATPase E subunit family.</text>
</comment>
<evidence type="ECO:0000256" key="2">
    <source>
        <dbReference type="ARBA" id="ARBA00022448"/>
    </source>
</evidence>
<dbReference type="Gene3D" id="1.20.5.620">
    <property type="entry name" value="F1F0 ATP synthase subunit B, membrane domain"/>
    <property type="match status" value="1"/>
</dbReference>
<evidence type="ECO:0000256" key="3">
    <source>
        <dbReference type="ARBA" id="ARBA00023065"/>
    </source>
</evidence>
<dbReference type="GO" id="GO:0046961">
    <property type="term" value="F:proton-transporting ATPase activity, rotational mechanism"/>
    <property type="evidence" value="ECO:0007669"/>
    <property type="project" value="InterPro"/>
</dbReference>
<dbReference type="InterPro" id="IPR038495">
    <property type="entry name" value="ATPase_E_C"/>
</dbReference>
<comment type="caution">
    <text evidence="4">The sequence shown here is derived from an EMBL/GenBank/DDBJ whole genome shotgun (WGS) entry which is preliminary data.</text>
</comment>
<dbReference type="GO" id="GO:0033178">
    <property type="term" value="C:proton-transporting two-sector ATPase complex, catalytic domain"/>
    <property type="evidence" value="ECO:0007669"/>
    <property type="project" value="InterPro"/>
</dbReference>
<keyword evidence="2" id="KW-0813">Transport</keyword>
<dbReference type="AlphaFoldDB" id="X0Y1G1"/>
<dbReference type="Pfam" id="PF01991">
    <property type="entry name" value="vATP-synt_E"/>
    <property type="match status" value="1"/>
</dbReference>
<protein>
    <recommendedName>
        <fullName evidence="5">V-type ATP synthase subunit E</fullName>
    </recommendedName>
</protein>
<reference evidence="4" key="1">
    <citation type="journal article" date="2014" name="Front. Microbiol.">
        <title>High frequency of phylogenetically diverse reductive dehalogenase-homologous genes in deep subseafloor sedimentary metagenomes.</title>
        <authorList>
            <person name="Kawai M."/>
            <person name="Futagami T."/>
            <person name="Toyoda A."/>
            <person name="Takaki Y."/>
            <person name="Nishi S."/>
            <person name="Hori S."/>
            <person name="Arai W."/>
            <person name="Tsubouchi T."/>
            <person name="Morono Y."/>
            <person name="Uchiyama I."/>
            <person name="Ito T."/>
            <person name="Fujiyama A."/>
            <person name="Inagaki F."/>
            <person name="Takami H."/>
        </authorList>
    </citation>
    <scope>NUCLEOTIDE SEQUENCE</scope>
    <source>
        <strain evidence="4">Expedition CK06-06</strain>
    </source>
</reference>
<dbReference type="EMBL" id="BARS01042616">
    <property type="protein sequence ID" value="GAG30751.1"/>
    <property type="molecule type" value="Genomic_DNA"/>
</dbReference>
<evidence type="ECO:0008006" key="5">
    <source>
        <dbReference type="Google" id="ProtNLM"/>
    </source>
</evidence>
<dbReference type="InterPro" id="IPR002842">
    <property type="entry name" value="ATPase_V1_Esu"/>
</dbReference>
<dbReference type="Gene3D" id="3.30.2320.30">
    <property type="entry name" value="ATP synthase, E subunit, C-terminal"/>
    <property type="match status" value="1"/>
</dbReference>
<evidence type="ECO:0000256" key="1">
    <source>
        <dbReference type="ARBA" id="ARBA00005901"/>
    </source>
</evidence>